<name>A0A8H7C5N3_AGABI</name>
<dbReference type="Proteomes" id="UP000629468">
    <property type="component" value="Unassembled WGS sequence"/>
</dbReference>
<reference evidence="1 2" key="1">
    <citation type="journal article" name="Sci. Rep.">
        <title>Telomere-to-telomere assembled and centromere annotated genomes of the two main subspecies of the button mushroom Agaricus bisporus reveal especially polymorphic chromosome ends.</title>
        <authorList>
            <person name="Sonnenberg A.S.M."/>
            <person name="Sedaghat-Telgerd N."/>
            <person name="Lavrijssen B."/>
            <person name="Ohm R.A."/>
            <person name="Hendrickx P.M."/>
            <person name="Scholtmeijer K."/>
            <person name="Baars J.J.P."/>
            <person name="van Peer A."/>
        </authorList>
    </citation>
    <scope>NUCLEOTIDE SEQUENCE [LARGE SCALE GENOMIC DNA]</scope>
    <source>
        <strain evidence="1 2">H119_p4</strain>
    </source>
</reference>
<dbReference type="EMBL" id="JABXXO010000012">
    <property type="protein sequence ID" value="KAF7762420.1"/>
    <property type="molecule type" value="Genomic_DNA"/>
</dbReference>
<sequence>MSINDLGNLDIWTDILRYFRISLTLDSDLEIKEKRKCLLRIALLSPSLTAPALDLLWQNMTSLVPVTRVINVNSEYLLPPPEILQFSTNHGGFWILSEPMTSNKVRERAYEYLTRIRQLRVPIGSSMEMGVGSILGMTLGVNPLLPRLKSLNLDFTQWNGVGTWINAIGTLISPSLTSISYTAAAAAQFEGILALQSILSSQGLALSNIAYRGQLSETFLGTCVKFQDLEVLRLFHVPSNLPVQRVASGVSIVTVFETFQNLIDLAIDARLLSFSEVKTRAITLPPLLQKLSIAANSPDIGEFLSENIRSSSLQSLTIVMYEPPNIPWKVVCDKIANNFPQLHSLSFRRANSSSFQQMLLQDLSCLLSRPTMRSLKLRGISHCFTEANICGFLNSWPDLQNLSITDDYTIYFSASLLIHLSRAKHLRTIQLPLDLTFLQDELQDDATSPVHSPITELTITNLASSPPSLEGKIKVAKNLLTLFPSLERVLTHSTSSAHTTYLTELEELLRSFRSAIVAYLQRKETERRLRTKKETEQ</sequence>
<comment type="caution">
    <text evidence="1">The sequence shown here is derived from an EMBL/GenBank/DDBJ whole genome shotgun (WGS) entry which is preliminary data.</text>
</comment>
<protein>
    <submittedName>
        <fullName evidence="1">Uncharacterized protein</fullName>
    </submittedName>
</protein>
<dbReference type="AlphaFoldDB" id="A0A8H7C5N3"/>
<evidence type="ECO:0000313" key="2">
    <source>
        <dbReference type="Proteomes" id="UP000629468"/>
    </source>
</evidence>
<evidence type="ECO:0000313" key="1">
    <source>
        <dbReference type="EMBL" id="KAF7762420.1"/>
    </source>
</evidence>
<accession>A0A8H7C5N3</accession>
<proteinExistence type="predicted"/>
<dbReference type="Gene3D" id="3.80.10.10">
    <property type="entry name" value="Ribonuclease Inhibitor"/>
    <property type="match status" value="1"/>
</dbReference>
<dbReference type="InterPro" id="IPR032675">
    <property type="entry name" value="LRR_dom_sf"/>
</dbReference>
<organism evidence="1 2">
    <name type="scientific">Agaricus bisporus var. burnettii</name>
    <dbReference type="NCBI Taxonomy" id="192524"/>
    <lineage>
        <taxon>Eukaryota</taxon>
        <taxon>Fungi</taxon>
        <taxon>Dikarya</taxon>
        <taxon>Basidiomycota</taxon>
        <taxon>Agaricomycotina</taxon>
        <taxon>Agaricomycetes</taxon>
        <taxon>Agaricomycetidae</taxon>
        <taxon>Agaricales</taxon>
        <taxon>Agaricineae</taxon>
        <taxon>Agaricaceae</taxon>
        <taxon>Agaricus</taxon>
    </lineage>
</organism>
<gene>
    <name evidence="1" type="ORF">Agabi119p4_9013</name>
</gene>